<keyword evidence="1" id="KW-0732">Signal</keyword>
<organism evidence="2">
    <name type="scientific">Anguilla anguilla</name>
    <name type="common">European freshwater eel</name>
    <name type="synonym">Muraena anguilla</name>
    <dbReference type="NCBI Taxonomy" id="7936"/>
    <lineage>
        <taxon>Eukaryota</taxon>
        <taxon>Metazoa</taxon>
        <taxon>Chordata</taxon>
        <taxon>Craniata</taxon>
        <taxon>Vertebrata</taxon>
        <taxon>Euteleostomi</taxon>
        <taxon>Actinopterygii</taxon>
        <taxon>Neopterygii</taxon>
        <taxon>Teleostei</taxon>
        <taxon>Anguilliformes</taxon>
        <taxon>Anguillidae</taxon>
        <taxon>Anguilla</taxon>
    </lineage>
</organism>
<reference evidence="2" key="2">
    <citation type="journal article" date="2015" name="Fish Shellfish Immunol.">
        <title>Early steps in the European eel (Anguilla anguilla)-Vibrio vulnificus interaction in the gills: Role of the RtxA13 toxin.</title>
        <authorList>
            <person name="Callol A."/>
            <person name="Pajuelo D."/>
            <person name="Ebbesson L."/>
            <person name="Teles M."/>
            <person name="MacKenzie S."/>
            <person name="Amaro C."/>
        </authorList>
    </citation>
    <scope>NUCLEOTIDE SEQUENCE</scope>
</reference>
<feature type="chain" id="PRO_5002434871" description="Secreted protein" evidence="1">
    <location>
        <begin position="20"/>
        <end position="106"/>
    </location>
</feature>
<sequence>MFLGLLCVSLMQVSAPVLLSPVSASLSMRHFHHITVTGNPVKGKGTGQPITRQDKTATANHAAGGIQPSTGSGIVLLGGTGSGGSPLRKSDALFGLRLRASCVTVQ</sequence>
<evidence type="ECO:0008006" key="3">
    <source>
        <dbReference type="Google" id="ProtNLM"/>
    </source>
</evidence>
<accession>A0A0E9WY60</accession>
<protein>
    <recommendedName>
        <fullName evidence="3">Secreted protein</fullName>
    </recommendedName>
</protein>
<evidence type="ECO:0000313" key="2">
    <source>
        <dbReference type="EMBL" id="JAH94373.1"/>
    </source>
</evidence>
<feature type="signal peptide" evidence="1">
    <location>
        <begin position="1"/>
        <end position="19"/>
    </location>
</feature>
<reference evidence="2" key="1">
    <citation type="submission" date="2014-11" db="EMBL/GenBank/DDBJ databases">
        <authorList>
            <person name="Amaro Gonzalez C."/>
        </authorList>
    </citation>
    <scope>NUCLEOTIDE SEQUENCE</scope>
</reference>
<name>A0A0E9WY60_ANGAN</name>
<proteinExistence type="predicted"/>
<dbReference type="EMBL" id="GBXM01014204">
    <property type="protein sequence ID" value="JAH94373.1"/>
    <property type="molecule type" value="Transcribed_RNA"/>
</dbReference>
<evidence type="ECO:0000256" key="1">
    <source>
        <dbReference type="SAM" id="SignalP"/>
    </source>
</evidence>
<dbReference type="AlphaFoldDB" id="A0A0E9WY60"/>